<evidence type="ECO:0000256" key="1">
    <source>
        <dbReference type="ARBA" id="ARBA00004123"/>
    </source>
</evidence>
<reference evidence="10 11" key="2">
    <citation type="journal article" date="2012" name="Open Biol.">
        <title>Characteristics of nucleosomes and linker DNA regions on the genome of the basidiomycete Mixia osmundae revealed by mono- and dinucleosome mapping.</title>
        <authorList>
            <person name="Nishida H."/>
            <person name="Kondo S."/>
            <person name="Matsumoto T."/>
            <person name="Suzuki Y."/>
            <person name="Yoshikawa H."/>
            <person name="Taylor T.D."/>
            <person name="Sugiyama J."/>
        </authorList>
    </citation>
    <scope>NUCLEOTIDE SEQUENCE [LARGE SCALE GENOMIC DNA]</scope>
    <source>
        <strain evidence="11">CBS 9802 / IAM 14324 / JCM 22182 / KY 12970</strain>
    </source>
</reference>
<evidence type="ECO:0000256" key="2">
    <source>
        <dbReference type="ARBA" id="ARBA00022723"/>
    </source>
</evidence>
<feature type="region of interest" description="Disordered" evidence="8">
    <location>
        <begin position="120"/>
        <end position="140"/>
    </location>
</feature>
<dbReference type="STRING" id="764103.G7DXB9"/>
<keyword evidence="5" id="KW-0539">Nucleus</keyword>
<evidence type="ECO:0000313" key="10">
    <source>
        <dbReference type="EMBL" id="GAA95229.1"/>
    </source>
</evidence>
<dbReference type="PRINTS" id="PR00619">
    <property type="entry name" value="GATAZNFINGER"/>
</dbReference>
<keyword evidence="4" id="KW-0862">Zinc</keyword>
<dbReference type="SMART" id="SM00401">
    <property type="entry name" value="ZnF_GATA"/>
    <property type="match status" value="2"/>
</dbReference>
<dbReference type="EMBL" id="BABT02000061">
    <property type="protein sequence ID" value="GAA95229.1"/>
    <property type="molecule type" value="Genomic_DNA"/>
</dbReference>
<feature type="domain" description="GATA-type" evidence="9">
    <location>
        <begin position="193"/>
        <end position="246"/>
    </location>
</feature>
<dbReference type="Gene3D" id="3.30.50.10">
    <property type="entry name" value="Erythroid Transcription Factor GATA-1, subunit A"/>
    <property type="match status" value="2"/>
</dbReference>
<dbReference type="InterPro" id="IPR039355">
    <property type="entry name" value="Transcription_factor_GATA"/>
</dbReference>
<dbReference type="RefSeq" id="XP_014569901.1">
    <property type="nucleotide sequence ID" value="XM_014714415.1"/>
</dbReference>
<dbReference type="PANTHER" id="PTHR10071:SF281">
    <property type="entry name" value="BOX A-BINDING FACTOR-RELATED"/>
    <property type="match status" value="1"/>
</dbReference>
<dbReference type="PROSITE" id="PS00344">
    <property type="entry name" value="GATA_ZN_FINGER_1"/>
    <property type="match status" value="2"/>
</dbReference>
<dbReference type="GO" id="GO:0008270">
    <property type="term" value="F:zinc ion binding"/>
    <property type="evidence" value="ECO:0007669"/>
    <property type="project" value="UniProtKB-KW"/>
</dbReference>
<evidence type="ECO:0000256" key="7">
    <source>
        <dbReference type="SAM" id="Coils"/>
    </source>
</evidence>
<keyword evidence="11" id="KW-1185">Reference proteome</keyword>
<dbReference type="CDD" id="cd00202">
    <property type="entry name" value="ZnF_GATA"/>
    <property type="match status" value="2"/>
</dbReference>
<dbReference type="Proteomes" id="UP000009131">
    <property type="component" value="Unassembled WGS sequence"/>
</dbReference>
<dbReference type="GO" id="GO:0000981">
    <property type="term" value="F:DNA-binding transcription factor activity, RNA polymerase II-specific"/>
    <property type="evidence" value="ECO:0007669"/>
    <property type="project" value="TreeGrafter"/>
</dbReference>
<dbReference type="GO" id="GO:0000122">
    <property type="term" value="P:negative regulation of transcription by RNA polymerase II"/>
    <property type="evidence" value="ECO:0007669"/>
    <property type="project" value="TreeGrafter"/>
</dbReference>
<evidence type="ECO:0000256" key="8">
    <source>
        <dbReference type="SAM" id="MobiDB-lite"/>
    </source>
</evidence>
<evidence type="ECO:0000256" key="4">
    <source>
        <dbReference type="ARBA" id="ARBA00022833"/>
    </source>
</evidence>
<protein>
    <recommendedName>
        <fullName evidence="9">GATA-type domain-containing protein</fullName>
    </recommendedName>
</protein>
<evidence type="ECO:0000256" key="6">
    <source>
        <dbReference type="PROSITE-ProRule" id="PRU00094"/>
    </source>
</evidence>
<gene>
    <name evidence="10" type="primary">Mo01885</name>
    <name evidence="10" type="ORF">E5Q_01885</name>
</gene>
<evidence type="ECO:0000259" key="9">
    <source>
        <dbReference type="PROSITE" id="PS50114"/>
    </source>
</evidence>
<dbReference type="SUPFAM" id="SSF57716">
    <property type="entry name" value="Glucocorticoid receptor-like (DNA-binding domain)"/>
    <property type="match status" value="2"/>
</dbReference>
<feature type="region of interest" description="Disordered" evidence="8">
    <location>
        <begin position="362"/>
        <end position="416"/>
    </location>
</feature>
<sequence>MQSYEPAHRQQSYPDPSHRVMMPNARQPEASTSVSPRQEPHLQVSPGATSSTAANPNAKKQRVDANGRLVACSQCGKTETPLWRRDPQGRTICNACGLAHKAKQRESENQKAAALLVQRNAQAADGSPPAPLPNGLGLSHADDEPPLGSCPGSGLCNGQGGKECCGGCPAFNNRHAARLARYDSADPEAEVSDSGPMQCGNCGTRTTPLWRRDGDGNVACNACGLYYKLHGHHRPGLLKKPNIKRRKRIPTARANHTEEDMQLLGDVESVASLQDQPSQRRISNGGRTHGIDELADVASRMAPMELLNRPPGPVDARQAVSSEIEEIKRSIAVLEQQLDRKQTALAALETAESARQMEARFAQMPAQPAVSLSSRPAKRQAPSDPSIDPSLQQLVPNKPVPASSVTAIPSEKTSGQ</sequence>
<name>G7DXB9_MIXOS</name>
<keyword evidence="2" id="KW-0479">Metal-binding</keyword>
<dbReference type="InterPro" id="IPR013088">
    <property type="entry name" value="Znf_NHR/GATA"/>
</dbReference>
<reference evidence="10 11" key="1">
    <citation type="journal article" date="2011" name="J. Gen. Appl. Microbiol.">
        <title>Draft genome sequencing of the enigmatic basidiomycete Mixia osmundae.</title>
        <authorList>
            <person name="Nishida H."/>
            <person name="Nagatsuka Y."/>
            <person name="Sugiyama J."/>
        </authorList>
    </citation>
    <scope>NUCLEOTIDE SEQUENCE [LARGE SCALE GENOMIC DNA]</scope>
    <source>
        <strain evidence="11">CBS 9802 / IAM 14324 / JCM 22182 / KY 12970</strain>
    </source>
</reference>
<organism evidence="10 11">
    <name type="scientific">Mixia osmundae (strain CBS 9802 / IAM 14324 / JCM 22182 / KY 12970)</name>
    <dbReference type="NCBI Taxonomy" id="764103"/>
    <lineage>
        <taxon>Eukaryota</taxon>
        <taxon>Fungi</taxon>
        <taxon>Dikarya</taxon>
        <taxon>Basidiomycota</taxon>
        <taxon>Pucciniomycotina</taxon>
        <taxon>Mixiomycetes</taxon>
        <taxon>Mixiales</taxon>
        <taxon>Mixiaceae</taxon>
        <taxon>Mixia</taxon>
    </lineage>
</organism>
<feature type="domain" description="GATA-type" evidence="9">
    <location>
        <begin position="72"/>
        <end position="119"/>
    </location>
</feature>
<feature type="compositionally biased region" description="Polar residues" evidence="8">
    <location>
        <begin position="46"/>
        <end position="55"/>
    </location>
</feature>
<feature type="compositionally biased region" description="Polar residues" evidence="8">
    <location>
        <begin position="1"/>
        <end position="14"/>
    </location>
</feature>
<dbReference type="PROSITE" id="PS50114">
    <property type="entry name" value="GATA_ZN_FINGER_2"/>
    <property type="match status" value="2"/>
</dbReference>
<feature type="region of interest" description="Disordered" evidence="8">
    <location>
        <begin position="1"/>
        <end position="62"/>
    </location>
</feature>
<dbReference type="InterPro" id="IPR000679">
    <property type="entry name" value="Znf_GATA"/>
</dbReference>
<dbReference type="Pfam" id="PF00320">
    <property type="entry name" value="GATA"/>
    <property type="match status" value="2"/>
</dbReference>
<dbReference type="HOGENOM" id="CLU_660705_0_0_1"/>
<dbReference type="GO" id="GO:0000978">
    <property type="term" value="F:RNA polymerase II cis-regulatory region sequence-specific DNA binding"/>
    <property type="evidence" value="ECO:0007669"/>
    <property type="project" value="TreeGrafter"/>
</dbReference>
<feature type="compositionally biased region" description="Polar residues" evidence="8">
    <location>
        <begin position="403"/>
        <end position="416"/>
    </location>
</feature>
<comment type="caution">
    <text evidence="10">The sequence shown here is derived from an EMBL/GenBank/DDBJ whole genome shotgun (WGS) entry which is preliminary data.</text>
</comment>
<dbReference type="AlphaFoldDB" id="G7DXB9"/>
<keyword evidence="7" id="KW-0175">Coiled coil</keyword>
<proteinExistence type="predicted"/>
<evidence type="ECO:0000313" key="11">
    <source>
        <dbReference type="Proteomes" id="UP000009131"/>
    </source>
</evidence>
<accession>G7DXB9</accession>
<dbReference type="GO" id="GO:0005634">
    <property type="term" value="C:nucleus"/>
    <property type="evidence" value="ECO:0007669"/>
    <property type="project" value="UniProtKB-SubCell"/>
</dbReference>
<dbReference type="OMA" id="ANHTEED"/>
<keyword evidence="3 6" id="KW-0863">Zinc-finger</keyword>
<feature type="coiled-coil region" evidence="7">
    <location>
        <begin position="317"/>
        <end position="354"/>
    </location>
</feature>
<evidence type="ECO:0000256" key="5">
    <source>
        <dbReference type="ARBA" id="ARBA00023242"/>
    </source>
</evidence>
<dbReference type="GO" id="GO:0045944">
    <property type="term" value="P:positive regulation of transcription by RNA polymerase II"/>
    <property type="evidence" value="ECO:0007669"/>
    <property type="project" value="TreeGrafter"/>
</dbReference>
<dbReference type="OrthoDB" id="515401at2759"/>
<evidence type="ECO:0000256" key="3">
    <source>
        <dbReference type="ARBA" id="ARBA00022771"/>
    </source>
</evidence>
<dbReference type="eggNOG" id="KOG1601">
    <property type="taxonomic scope" value="Eukaryota"/>
</dbReference>
<dbReference type="InParanoid" id="G7DXB9"/>
<comment type="subcellular location">
    <subcellularLocation>
        <location evidence="1">Nucleus</location>
    </subcellularLocation>
</comment>
<dbReference type="PANTHER" id="PTHR10071">
    <property type="entry name" value="TRANSCRIPTION FACTOR GATA FAMILY MEMBER"/>
    <property type="match status" value="1"/>
</dbReference>